<dbReference type="EMBL" id="CP140152">
    <property type="protein sequence ID" value="WQH07345.1"/>
    <property type="molecule type" value="Genomic_DNA"/>
</dbReference>
<gene>
    <name evidence="6" type="ORF">SR858_13700</name>
</gene>
<feature type="chain" id="PRO_5046920893" evidence="3">
    <location>
        <begin position="24"/>
        <end position="547"/>
    </location>
</feature>
<dbReference type="Gene3D" id="3.20.20.80">
    <property type="entry name" value="Glycosidases"/>
    <property type="match status" value="1"/>
</dbReference>
<evidence type="ECO:0000313" key="6">
    <source>
        <dbReference type="EMBL" id="WQH07345.1"/>
    </source>
</evidence>
<keyword evidence="2" id="KW-0326">Glycosidase</keyword>
<evidence type="ECO:0000259" key="4">
    <source>
        <dbReference type="Pfam" id="PF02449"/>
    </source>
</evidence>
<protein>
    <submittedName>
        <fullName evidence="6">DUF5597 domain-containing protein</fullName>
    </submittedName>
</protein>
<evidence type="ECO:0000259" key="5">
    <source>
        <dbReference type="Pfam" id="PF18120"/>
    </source>
</evidence>
<name>A0ABZ0Y5M9_9BURK</name>
<evidence type="ECO:0000256" key="2">
    <source>
        <dbReference type="ARBA" id="ARBA00023295"/>
    </source>
</evidence>
<sequence length="547" mass="60446">MNRKPLSMLLAALGLATALGAAAQPIPHLKKHGTATHLVVDGKPLLILGGELGNSTASDLKYLERQWPVLKTIGINTVLAPVEWDQIEQQQGVYDFKPLEGMIRQAEANQMKVVLLWFGAWKNSTSSYTPPYIKHDYQTYSKTQDNKGVPQDILSPYDPDTLKADQRAFAALMAHLKTFDKRHTVVMVQVENEIGMLPVVRDYSPQAQQAYKGQVPKALLDYLQQHKATLHPYVRDVWAAKDYQTAGTWSQVFGDSTEAQEIFQAWGFTEFANELTRAGKAAYNLPMYVNVALNSPEQKAGEYPSGGPLPHLFDIWKAGGPDIDLIGMDVYYPNYTEWADKFKRPDNPVFVPEANQAGKTDAGANAFYTLGELEGIGFGPFAIELLPNPATDPLTDAYRVLRQVAPLVLANQGQGTMRGFKAPLSATGVVDETPRTFELGGYKLNVSMVDPRTPKNTQDIAAHGGLIIATGKDEFLVAGRGVVVRFADADDKSGYRVGLEQVIDGEFVDGKWVPGRWLNGDESGQGRYLRLPPNKFGIQKVKVYRYK</sequence>
<reference evidence="6 7" key="1">
    <citation type="submission" date="2023-11" db="EMBL/GenBank/DDBJ databases">
        <title>MicrobeMod: A computational toolkit for identifying prokaryotic methylation and restriction-modification with nanopore sequencing.</title>
        <authorList>
            <person name="Crits-Christoph A."/>
            <person name="Kang S.C."/>
            <person name="Lee H."/>
            <person name="Ostrov N."/>
        </authorList>
    </citation>
    <scope>NUCLEOTIDE SEQUENCE [LARGE SCALE GENOMIC DNA]</scope>
    <source>
        <strain evidence="6 7">ATCC 25935</strain>
    </source>
</reference>
<feature type="domain" description="DUF5597" evidence="5">
    <location>
        <begin position="394"/>
        <end position="529"/>
    </location>
</feature>
<keyword evidence="7" id="KW-1185">Reference proteome</keyword>
<organism evidence="6 7">
    <name type="scientific">Duganella zoogloeoides</name>
    <dbReference type="NCBI Taxonomy" id="75659"/>
    <lineage>
        <taxon>Bacteria</taxon>
        <taxon>Pseudomonadati</taxon>
        <taxon>Pseudomonadota</taxon>
        <taxon>Betaproteobacteria</taxon>
        <taxon>Burkholderiales</taxon>
        <taxon>Oxalobacteraceae</taxon>
        <taxon>Telluria group</taxon>
        <taxon>Duganella</taxon>
    </lineage>
</organism>
<evidence type="ECO:0000256" key="3">
    <source>
        <dbReference type="SAM" id="SignalP"/>
    </source>
</evidence>
<dbReference type="Pfam" id="PF02449">
    <property type="entry name" value="Glyco_hydro_42"/>
    <property type="match status" value="1"/>
</dbReference>
<feature type="domain" description="Glycoside hydrolase family 42 N-terminal" evidence="4">
    <location>
        <begin position="64"/>
        <end position="226"/>
    </location>
</feature>
<evidence type="ECO:0000313" key="7">
    <source>
        <dbReference type="Proteomes" id="UP001326110"/>
    </source>
</evidence>
<dbReference type="RefSeq" id="WP_026637740.1">
    <property type="nucleotide sequence ID" value="NZ_CP140152.1"/>
</dbReference>
<dbReference type="SUPFAM" id="SSF51445">
    <property type="entry name" value="(Trans)glycosidases"/>
    <property type="match status" value="1"/>
</dbReference>
<dbReference type="GeneID" id="43165861"/>
<keyword evidence="3" id="KW-0732">Signal</keyword>
<dbReference type="InterPro" id="IPR013529">
    <property type="entry name" value="Glyco_hydro_42_N"/>
</dbReference>
<dbReference type="InterPro" id="IPR040719">
    <property type="entry name" value="DUF5597"/>
</dbReference>
<dbReference type="Pfam" id="PF18120">
    <property type="entry name" value="DUF5597"/>
    <property type="match status" value="1"/>
</dbReference>
<dbReference type="Gene3D" id="2.60.220.20">
    <property type="entry name" value="putative beta-Galactosidase from caulobacter crescentus"/>
    <property type="match status" value="1"/>
</dbReference>
<keyword evidence="1" id="KW-0378">Hydrolase</keyword>
<dbReference type="InterPro" id="IPR017853">
    <property type="entry name" value="GH"/>
</dbReference>
<accession>A0ABZ0Y5M9</accession>
<dbReference type="Proteomes" id="UP001326110">
    <property type="component" value="Chromosome"/>
</dbReference>
<evidence type="ECO:0000256" key="1">
    <source>
        <dbReference type="ARBA" id="ARBA00022801"/>
    </source>
</evidence>
<feature type="signal peptide" evidence="3">
    <location>
        <begin position="1"/>
        <end position="23"/>
    </location>
</feature>
<proteinExistence type="predicted"/>